<dbReference type="Pfam" id="PF13302">
    <property type="entry name" value="Acetyltransf_3"/>
    <property type="match status" value="1"/>
</dbReference>
<reference evidence="6 7" key="1">
    <citation type="submission" date="2020-05" db="EMBL/GenBank/DDBJ databases">
        <title>Gimesia benthica sp. nov., a novel planctomycete isolated from a deep-sea water sample of the Northwest Indian Ocean.</title>
        <authorList>
            <person name="Wang J."/>
            <person name="Ruan C."/>
            <person name="Song L."/>
            <person name="Zhu Y."/>
            <person name="Li A."/>
            <person name="Zheng X."/>
            <person name="Wang L."/>
            <person name="Lu Z."/>
            <person name="Huang Y."/>
            <person name="Du W."/>
            <person name="Zhou Y."/>
            <person name="Huang L."/>
            <person name="Dai X."/>
        </authorList>
    </citation>
    <scope>NUCLEOTIDE SEQUENCE [LARGE SCALE GENOMIC DNA]</scope>
    <source>
        <strain evidence="6 7">YYQ-30</strain>
    </source>
</reference>
<evidence type="ECO:0000259" key="5">
    <source>
        <dbReference type="PROSITE" id="PS51186"/>
    </source>
</evidence>
<accession>A0A849L0E0</accession>
<feature type="domain" description="N-acetyltransferase" evidence="5">
    <location>
        <begin position="16"/>
        <end position="186"/>
    </location>
</feature>
<comment type="similarity">
    <text evidence="3">Belongs to the acetyltransferase family. RimJ subfamily.</text>
</comment>
<dbReference type="SUPFAM" id="SSF55729">
    <property type="entry name" value="Acyl-CoA N-acyltransferases (Nat)"/>
    <property type="match status" value="1"/>
</dbReference>
<evidence type="ECO:0000256" key="3">
    <source>
        <dbReference type="ARBA" id="ARBA00038502"/>
    </source>
</evidence>
<keyword evidence="7" id="KW-1185">Reference proteome</keyword>
<dbReference type="PANTHER" id="PTHR43792">
    <property type="entry name" value="GNAT FAMILY, PUTATIVE (AFU_ORTHOLOGUE AFUA_3G00765)-RELATED-RELATED"/>
    <property type="match status" value="1"/>
</dbReference>
<feature type="region of interest" description="Disordered" evidence="4">
    <location>
        <begin position="191"/>
        <end position="219"/>
    </location>
</feature>
<evidence type="ECO:0000313" key="7">
    <source>
        <dbReference type="Proteomes" id="UP000572377"/>
    </source>
</evidence>
<dbReference type="GO" id="GO:0008999">
    <property type="term" value="F:protein-N-terminal-alanine acetyltransferase activity"/>
    <property type="evidence" value="ECO:0007669"/>
    <property type="project" value="TreeGrafter"/>
</dbReference>
<comment type="caution">
    <text evidence="6">The sequence shown here is derived from an EMBL/GenBank/DDBJ whole genome shotgun (WGS) entry which is preliminary data.</text>
</comment>
<dbReference type="Gene3D" id="3.40.630.30">
    <property type="match status" value="1"/>
</dbReference>
<dbReference type="GO" id="GO:0005737">
    <property type="term" value="C:cytoplasm"/>
    <property type="evidence" value="ECO:0007669"/>
    <property type="project" value="TreeGrafter"/>
</dbReference>
<dbReference type="PROSITE" id="PS51186">
    <property type="entry name" value="GNAT"/>
    <property type="match status" value="1"/>
</dbReference>
<evidence type="ECO:0000256" key="4">
    <source>
        <dbReference type="SAM" id="MobiDB-lite"/>
    </source>
</evidence>
<evidence type="ECO:0000256" key="1">
    <source>
        <dbReference type="ARBA" id="ARBA00022679"/>
    </source>
</evidence>
<proteinExistence type="inferred from homology"/>
<dbReference type="PANTHER" id="PTHR43792:SF8">
    <property type="entry name" value="[RIBOSOMAL PROTEIN US5]-ALANINE N-ACETYLTRANSFERASE"/>
    <property type="match status" value="1"/>
</dbReference>
<evidence type="ECO:0000256" key="2">
    <source>
        <dbReference type="ARBA" id="ARBA00023315"/>
    </source>
</evidence>
<keyword evidence="1 6" id="KW-0808">Transferase</keyword>
<name>A0A849L0E0_9RHOB</name>
<dbReference type="InterPro" id="IPR000182">
    <property type="entry name" value="GNAT_dom"/>
</dbReference>
<feature type="compositionally biased region" description="Basic and acidic residues" evidence="4">
    <location>
        <begin position="204"/>
        <end position="219"/>
    </location>
</feature>
<keyword evidence="2" id="KW-0012">Acyltransferase</keyword>
<dbReference type="Proteomes" id="UP000572377">
    <property type="component" value="Unassembled WGS sequence"/>
</dbReference>
<sequence>MFLRRRPRVLINTERLVLRLPEMADHAPWVTLRRQSEAFLLPWEPERSGDQTSPRAFRNRVHWAARAFEQERALALLLTRRQDGALLGGITLDNIRKGPAQSGTVGYWIGQPHARQGYMREALEAVVHHAFREMGLSRIEAATLPENAPSRALLEKSGFKYEGVAQSYLQIAGRWRTHVLYANIRSDRRGRVDGTTGAGLPAGEGRRVPPEEIARQRSR</sequence>
<dbReference type="RefSeq" id="WP_171322946.1">
    <property type="nucleotide sequence ID" value="NZ_JABFBC010000001.1"/>
</dbReference>
<gene>
    <name evidence="6" type="ORF">HMH01_04680</name>
</gene>
<protein>
    <submittedName>
        <fullName evidence="6">GNAT family N-acetyltransferase</fullName>
    </submittedName>
</protein>
<dbReference type="InterPro" id="IPR016181">
    <property type="entry name" value="Acyl_CoA_acyltransferase"/>
</dbReference>
<dbReference type="AlphaFoldDB" id="A0A849L0E0"/>
<dbReference type="InterPro" id="IPR051531">
    <property type="entry name" value="N-acetyltransferase"/>
</dbReference>
<evidence type="ECO:0000313" key="6">
    <source>
        <dbReference type="EMBL" id="NNU79732.1"/>
    </source>
</evidence>
<dbReference type="EMBL" id="JABFBC010000001">
    <property type="protein sequence ID" value="NNU79732.1"/>
    <property type="molecule type" value="Genomic_DNA"/>
</dbReference>
<organism evidence="6 7">
    <name type="scientific">Halovulum dunhuangense</name>
    <dbReference type="NCBI Taxonomy" id="1505036"/>
    <lineage>
        <taxon>Bacteria</taxon>
        <taxon>Pseudomonadati</taxon>
        <taxon>Pseudomonadota</taxon>
        <taxon>Alphaproteobacteria</taxon>
        <taxon>Rhodobacterales</taxon>
        <taxon>Paracoccaceae</taxon>
        <taxon>Halovulum</taxon>
    </lineage>
</organism>